<dbReference type="AlphaFoldDB" id="A0A023DDR4"/>
<gene>
    <name evidence="1" type="ORF">GCA01S_018_00190</name>
</gene>
<dbReference type="PANTHER" id="PTHR37036">
    <property type="match status" value="1"/>
</dbReference>
<proteinExistence type="predicted"/>
<dbReference type="Gene3D" id="2.115.10.20">
    <property type="entry name" value="Glycosyl hydrolase domain, family 43"/>
    <property type="match status" value="1"/>
</dbReference>
<dbReference type="GeneID" id="301193110"/>
<dbReference type="InterPro" id="IPR023296">
    <property type="entry name" value="Glyco_hydro_beta-prop_sf"/>
</dbReference>
<organism evidence="1 2">
    <name type="scientific">Parageobacillus caldoxylosilyticus NBRC 107762</name>
    <dbReference type="NCBI Taxonomy" id="1220594"/>
    <lineage>
        <taxon>Bacteria</taxon>
        <taxon>Bacillati</taxon>
        <taxon>Bacillota</taxon>
        <taxon>Bacilli</taxon>
        <taxon>Bacillales</taxon>
        <taxon>Anoxybacillaceae</taxon>
        <taxon>Saccharococcus</taxon>
    </lineage>
</organism>
<dbReference type="PANTHER" id="PTHR37036:SF2">
    <property type="entry name" value="DUF1861 FAMILY PROTEIN"/>
    <property type="match status" value="1"/>
</dbReference>
<dbReference type="InterPro" id="IPR015045">
    <property type="entry name" value="MPT-1-like_LmxM"/>
</dbReference>
<accession>A0A023DDR4</accession>
<protein>
    <recommendedName>
        <fullName evidence="3">DUF1861 family protein</fullName>
    </recommendedName>
</protein>
<evidence type="ECO:0000313" key="2">
    <source>
        <dbReference type="Proteomes" id="UP000023561"/>
    </source>
</evidence>
<keyword evidence="2" id="KW-1185">Reference proteome</keyword>
<dbReference type="SUPFAM" id="SSF75005">
    <property type="entry name" value="Arabinanase/levansucrase/invertase"/>
    <property type="match status" value="1"/>
</dbReference>
<evidence type="ECO:0008006" key="3">
    <source>
        <dbReference type="Google" id="ProtNLM"/>
    </source>
</evidence>
<name>A0A023DDR4_9BACL</name>
<reference evidence="1 2" key="1">
    <citation type="submission" date="2014-04" db="EMBL/GenBank/DDBJ databases">
        <title>Whole genome shotgun sequence of Geobacillus caldoxylosilyticus NBRC 107762.</title>
        <authorList>
            <person name="Hosoyama A."/>
            <person name="Hosoyama Y."/>
            <person name="Katano-Makiyama Y."/>
            <person name="Tsuchikane K."/>
            <person name="Ohji S."/>
            <person name="Ichikawa N."/>
            <person name="Yamazoe A."/>
            <person name="Fujita N."/>
        </authorList>
    </citation>
    <scope>NUCLEOTIDE SEQUENCE [LARGE SCALE GENOMIC DNA]</scope>
    <source>
        <strain evidence="1 2">NBRC 107762</strain>
    </source>
</reference>
<dbReference type="OrthoDB" id="7544904at2"/>
<dbReference type="Proteomes" id="UP000023561">
    <property type="component" value="Unassembled WGS sequence"/>
</dbReference>
<comment type="caution">
    <text evidence="1">The sequence shown here is derived from an EMBL/GenBank/DDBJ whole genome shotgun (WGS) entry which is preliminary data.</text>
</comment>
<dbReference type="EMBL" id="BAWO01000018">
    <property type="protein sequence ID" value="GAJ39367.1"/>
    <property type="molecule type" value="Genomic_DNA"/>
</dbReference>
<dbReference type="Pfam" id="PF08950">
    <property type="entry name" value="DUF1861"/>
    <property type="match status" value="1"/>
</dbReference>
<dbReference type="RefSeq" id="WP_017437821.1">
    <property type="nucleotide sequence ID" value="NZ_BAWO01000018.1"/>
</dbReference>
<sequence length="328" mass="36794">MRLKKTDAKTCAMLLKEFENAPQPFNPEKLIFKGIGDRDVYNISAPFEDEGELVIAGRVEPRDSEHSEVYFFVNRNGEWIPREGAPVFQLQDPFFTKIGGELIFGGVQTFSNPTMEGSLGWRTVFYRGKRIADLKEFAKGPDGMKDVRLIELKDGSIGVLTRPQGEKGGRGKIGFIRIPSLDDFTCEVMENAPLLEGQFIDEEWGGANEPHLLSNGLIGVLGHIACFDEEGHRHYYPMVFVLNPDTMEFSDIELIATRSHFLEGVSKRPDLADVVFSGGLIRKGDGTADLYAGISDAEAQKITIMDPFIKYERNEIYQEENRFIAAEV</sequence>
<evidence type="ECO:0000313" key="1">
    <source>
        <dbReference type="EMBL" id="GAJ39367.1"/>
    </source>
</evidence>